<dbReference type="InterPro" id="IPR001670">
    <property type="entry name" value="ADH_Fe/GldA"/>
</dbReference>
<dbReference type="Proteomes" id="UP000061362">
    <property type="component" value="Chromosome"/>
</dbReference>
<protein>
    <submittedName>
        <fullName evidence="4 5">Alcohol dehydrogenase</fullName>
    </submittedName>
</protein>
<dbReference type="Pfam" id="PF00465">
    <property type="entry name" value="Fe-ADH"/>
    <property type="match status" value="1"/>
</dbReference>
<evidence type="ECO:0000313" key="5">
    <source>
        <dbReference type="EMBL" id="AKV74107.1"/>
    </source>
</evidence>
<dbReference type="EMBL" id="CP012173">
    <property type="protein sequence ID" value="AKV76347.1"/>
    <property type="molecule type" value="Genomic_DNA"/>
</dbReference>
<sequence length="314" mass="34484">MWVTQFYDTRVVYGEGSLEHLRELQLSDVVVVTTRSLLDSPLLKEVVSSLRNFKVVRGPSQHTPKEELESLSSLIENKVVLSLGGGSVIDAVKLSSPRFHVSIPTTLSGAEHTAVAGYSEGGLKKSARVTPPNVVILDPTVLQWTPRRLLVTTAFRALDHAVEASYSTRSSPFTDALASKGYEYLVKCLESWNLGLCQVGTWLASLSFMYAGRGLSHVFGYVFGPAFNIPHGVTSCISLVEAVKFNGGANKLGNVVETLETLLENHGVKERLSNYSRLDDALKYSRVLKELTNSSESPRKMTDDDAVRFIKSVY</sequence>
<evidence type="ECO:0000313" key="12">
    <source>
        <dbReference type="Proteomes" id="UP000061362"/>
    </source>
</evidence>
<dbReference type="EMBL" id="CP012175">
    <property type="protein sequence ID" value="AKV80843.1"/>
    <property type="molecule type" value="Genomic_DNA"/>
</dbReference>
<dbReference type="SUPFAM" id="SSF56796">
    <property type="entry name" value="Dehydroquinate synthase-like"/>
    <property type="match status" value="1"/>
</dbReference>
<evidence type="ECO:0000313" key="14">
    <source>
        <dbReference type="Proteomes" id="UP000062475"/>
    </source>
</evidence>
<dbReference type="Proteomes" id="UP000056255">
    <property type="component" value="Chromosome"/>
</dbReference>
<dbReference type="Proteomes" id="UP000068832">
    <property type="component" value="Chromosome"/>
</dbReference>
<dbReference type="OMA" id="ELMISKP"/>
<proteinExistence type="predicted"/>
<evidence type="ECO:0000313" key="15">
    <source>
        <dbReference type="Proteomes" id="UP000068832"/>
    </source>
</evidence>
<keyword evidence="1" id="KW-0560">Oxidoreductase</keyword>
<evidence type="ECO:0000313" key="7">
    <source>
        <dbReference type="EMBL" id="AKV78598.1"/>
    </source>
</evidence>
<evidence type="ECO:0000313" key="10">
    <source>
        <dbReference type="Proteomes" id="UP000029084"/>
    </source>
</evidence>
<dbReference type="Gene3D" id="3.40.50.1970">
    <property type="match status" value="1"/>
</dbReference>
<dbReference type="EMBL" id="CP012172">
    <property type="protein sequence ID" value="AKV74107.1"/>
    <property type="molecule type" value="Genomic_DNA"/>
</dbReference>
<dbReference type="PANTHER" id="PTHR11496">
    <property type="entry name" value="ALCOHOL DEHYDROGENASE"/>
    <property type="match status" value="1"/>
</dbReference>
<dbReference type="PATRIC" id="fig|43687.5.peg.1105"/>
<evidence type="ECO:0000313" key="8">
    <source>
        <dbReference type="EMBL" id="AKV80843.1"/>
    </source>
</evidence>
<evidence type="ECO:0000313" key="9">
    <source>
        <dbReference type="EMBL" id="AKV83087.1"/>
    </source>
</evidence>
<evidence type="ECO:0000259" key="3">
    <source>
        <dbReference type="Pfam" id="PF25137"/>
    </source>
</evidence>
<dbReference type="PANTHER" id="PTHR11496:SF83">
    <property type="entry name" value="HYDROXYACID-OXOACID TRANSHYDROGENASE, MITOCHONDRIAL"/>
    <property type="match status" value="1"/>
</dbReference>
<dbReference type="AlphaFoldDB" id="A0A088E5F1"/>
<name>A0A088E5F1_9CREN</name>
<dbReference type="Proteomes" id="UP000062398">
    <property type="component" value="Chromosome"/>
</dbReference>
<dbReference type="EMBL" id="CP012174">
    <property type="protein sequence ID" value="AKV78598.1"/>
    <property type="molecule type" value="Genomic_DNA"/>
</dbReference>
<dbReference type="RefSeq" id="WP_012021014.1">
    <property type="nucleotide sequence ID" value="NZ_AP019770.1"/>
</dbReference>
<dbReference type="GO" id="GO:0004022">
    <property type="term" value="F:alcohol dehydrogenase (NAD+) activity"/>
    <property type="evidence" value="ECO:0007669"/>
    <property type="project" value="TreeGrafter"/>
</dbReference>
<dbReference type="Proteomes" id="UP000029084">
    <property type="component" value="Chromosome"/>
</dbReference>
<reference evidence="9 11" key="3">
    <citation type="submission" date="2015-07" db="EMBL/GenBank/DDBJ databases">
        <title>Physiological, transcriptional responses and genome re-sequencing of acid resistant extremely thermoacidophilic Metallosphaera sedula SARC-M1.</title>
        <authorList>
            <person name="Ai C."/>
            <person name="McCarthy S."/>
            <person name="Eckrich V."/>
            <person name="Rudrappa D."/>
            <person name="Qiu G."/>
            <person name="Blum P."/>
        </authorList>
    </citation>
    <scope>NUCLEOTIDE SEQUENCE [LARGE SCALE GENOMIC DNA]</scope>
    <source>
        <strain evidence="9 11">SARC-M1</strain>
    </source>
</reference>
<organism evidence="4 10">
    <name type="scientific">Metallosphaera sedula</name>
    <dbReference type="NCBI Taxonomy" id="43687"/>
    <lineage>
        <taxon>Archaea</taxon>
        <taxon>Thermoproteota</taxon>
        <taxon>Thermoprotei</taxon>
        <taxon>Sulfolobales</taxon>
        <taxon>Sulfolobaceae</taxon>
        <taxon>Metallosphaera</taxon>
    </lineage>
</organism>
<dbReference type="GO" id="GO:0046872">
    <property type="term" value="F:metal ion binding"/>
    <property type="evidence" value="ECO:0007669"/>
    <property type="project" value="InterPro"/>
</dbReference>
<dbReference type="InterPro" id="IPR056798">
    <property type="entry name" value="ADH_Fe_C"/>
</dbReference>
<dbReference type="EMBL" id="CP008822">
    <property type="protein sequence ID" value="AIM27213.1"/>
    <property type="molecule type" value="Genomic_DNA"/>
</dbReference>
<evidence type="ECO:0000313" key="13">
    <source>
        <dbReference type="Proteomes" id="UP000062398"/>
    </source>
</evidence>
<evidence type="ECO:0000313" key="11">
    <source>
        <dbReference type="Proteomes" id="UP000056255"/>
    </source>
</evidence>
<dbReference type="GeneID" id="91755532"/>
<evidence type="ECO:0000313" key="6">
    <source>
        <dbReference type="EMBL" id="AKV76347.1"/>
    </source>
</evidence>
<reference evidence="12 13" key="2">
    <citation type="journal article" date="2015" name="Genome Announc.">
        <title>Complete Genome Sequences of Evolved Arsenate-Resistant Metallosphaera sedula Strains.</title>
        <authorList>
            <person name="Ai C."/>
            <person name="McCarthy S."/>
            <person name="Schackwitz W."/>
            <person name="Martin J."/>
            <person name="Lipzen A."/>
            <person name="Blum P."/>
        </authorList>
    </citation>
    <scope>NUCLEOTIDE SEQUENCE [LARGE SCALE GENOMIC DNA]</scope>
    <source>
        <strain evidence="7 13">ARS120-1</strain>
        <strain evidence="8 12">ARS120-2</strain>
        <strain evidence="5 15">ARS50-1</strain>
        <strain evidence="6 14">ARS50-2</strain>
    </source>
</reference>
<dbReference type="OrthoDB" id="57329at2157"/>
<dbReference type="Pfam" id="PF25137">
    <property type="entry name" value="ADH_Fe_C"/>
    <property type="match status" value="1"/>
</dbReference>
<dbReference type="Gene3D" id="1.20.1090.10">
    <property type="entry name" value="Dehydroquinate synthase-like - alpha domain"/>
    <property type="match status" value="1"/>
</dbReference>
<dbReference type="Proteomes" id="UP000062475">
    <property type="component" value="Chromosome"/>
</dbReference>
<feature type="domain" description="Alcohol dehydrogenase iron-type/glycerol dehydrogenase GldA" evidence="2">
    <location>
        <begin position="9"/>
        <end position="139"/>
    </location>
</feature>
<accession>A0A088E5F1</accession>
<evidence type="ECO:0000259" key="2">
    <source>
        <dbReference type="Pfam" id="PF00465"/>
    </source>
</evidence>
<reference evidence="4 10" key="1">
    <citation type="journal article" date="2014" name="J. Bacteriol.">
        <title>Role of an Archaeal PitA Transporter in the Copper and Arsenic Resistance of Metallosphaera sedula, an Extreme Thermoacidophile.</title>
        <authorList>
            <person name="McCarthy S."/>
            <person name="Ai C."/>
            <person name="Wheaton G."/>
            <person name="Tevatia R."/>
            <person name="Eckrich V."/>
            <person name="Kelly R."/>
            <person name="Blum P."/>
        </authorList>
    </citation>
    <scope>NUCLEOTIDE SEQUENCE [LARGE SCALE GENOMIC DNA]</scope>
    <source>
        <strain evidence="4 10">CuR1</strain>
    </source>
</reference>
<evidence type="ECO:0000313" key="4">
    <source>
        <dbReference type="EMBL" id="AIM27213.1"/>
    </source>
</evidence>
<feature type="domain" description="Fe-containing alcohol dehydrogenase-like C-terminal" evidence="3">
    <location>
        <begin position="151"/>
        <end position="300"/>
    </location>
</feature>
<evidence type="ECO:0000256" key="1">
    <source>
        <dbReference type="ARBA" id="ARBA00023002"/>
    </source>
</evidence>
<dbReference type="EMBL" id="CP012176">
    <property type="protein sequence ID" value="AKV83087.1"/>
    <property type="molecule type" value="Genomic_DNA"/>
</dbReference>
<dbReference type="InterPro" id="IPR039697">
    <property type="entry name" value="Alcohol_dehydrogenase_Fe"/>
</dbReference>
<gene>
    <name evidence="4" type="ORF">HA72_1062</name>
    <name evidence="5" type="ORF">MsedA_1075</name>
    <name evidence="6" type="ORF">MsedB_1077</name>
    <name evidence="7" type="ORF">MsedC_1075</name>
    <name evidence="8" type="ORF">MsedD_1076</name>
    <name evidence="9" type="ORF">MsedE_1078</name>
</gene>